<feature type="transmembrane region" description="Helical" evidence="1">
    <location>
        <begin position="36"/>
        <end position="59"/>
    </location>
</feature>
<accession>A0A0C3A8W2</accession>
<reference evidence="3" key="2">
    <citation type="submission" date="2015-01" db="EMBL/GenBank/DDBJ databases">
        <title>Evolutionary Origins and Diversification of the Mycorrhizal Mutualists.</title>
        <authorList>
            <consortium name="DOE Joint Genome Institute"/>
            <consortium name="Mycorrhizal Genomics Consortium"/>
            <person name="Kohler A."/>
            <person name="Kuo A."/>
            <person name="Nagy L.G."/>
            <person name="Floudas D."/>
            <person name="Copeland A."/>
            <person name="Barry K.W."/>
            <person name="Cichocki N."/>
            <person name="Veneault-Fourrey C."/>
            <person name="LaButti K."/>
            <person name="Lindquist E.A."/>
            <person name="Lipzen A."/>
            <person name="Lundell T."/>
            <person name="Morin E."/>
            <person name="Murat C."/>
            <person name="Riley R."/>
            <person name="Ohm R."/>
            <person name="Sun H."/>
            <person name="Tunlid A."/>
            <person name="Henrissat B."/>
            <person name="Grigoriev I.V."/>
            <person name="Hibbett D.S."/>
            <person name="Martin F."/>
        </authorList>
    </citation>
    <scope>NUCLEOTIDE SEQUENCE [LARGE SCALE GENOMIC DNA]</scope>
    <source>
        <strain evidence="3">Foug A</strain>
    </source>
</reference>
<evidence type="ECO:0000256" key="1">
    <source>
        <dbReference type="SAM" id="Phobius"/>
    </source>
</evidence>
<dbReference type="InParanoid" id="A0A0C3A8W2"/>
<dbReference type="HOGENOM" id="CLU_2905480_0_0_1"/>
<organism evidence="2 3">
    <name type="scientific">Scleroderma citrinum Foug A</name>
    <dbReference type="NCBI Taxonomy" id="1036808"/>
    <lineage>
        <taxon>Eukaryota</taxon>
        <taxon>Fungi</taxon>
        <taxon>Dikarya</taxon>
        <taxon>Basidiomycota</taxon>
        <taxon>Agaricomycotina</taxon>
        <taxon>Agaricomycetes</taxon>
        <taxon>Agaricomycetidae</taxon>
        <taxon>Boletales</taxon>
        <taxon>Sclerodermatineae</taxon>
        <taxon>Sclerodermataceae</taxon>
        <taxon>Scleroderma</taxon>
    </lineage>
</organism>
<dbReference type="Proteomes" id="UP000053989">
    <property type="component" value="Unassembled WGS sequence"/>
</dbReference>
<sequence length="62" mass="7090">MMALIPFISTKLLRNGREHALYQILSNLSSAIVDRLVSLFPLASTMIMAEFMLFIYQIISVR</sequence>
<evidence type="ECO:0000313" key="3">
    <source>
        <dbReference type="Proteomes" id="UP000053989"/>
    </source>
</evidence>
<protein>
    <submittedName>
        <fullName evidence="2">Uncharacterized protein</fullName>
    </submittedName>
</protein>
<gene>
    <name evidence="2" type="ORF">SCLCIDRAFT_506649</name>
</gene>
<dbReference type="AlphaFoldDB" id="A0A0C3A8W2"/>
<keyword evidence="1" id="KW-1133">Transmembrane helix</keyword>
<evidence type="ECO:0000313" key="2">
    <source>
        <dbReference type="EMBL" id="KIM70133.1"/>
    </source>
</evidence>
<name>A0A0C3A8W2_9AGAM</name>
<keyword evidence="1" id="KW-0472">Membrane</keyword>
<reference evidence="2 3" key="1">
    <citation type="submission" date="2014-04" db="EMBL/GenBank/DDBJ databases">
        <authorList>
            <consortium name="DOE Joint Genome Institute"/>
            <person name="Kuo A."/>
            <person name="Kohler A."/>
            <person name="Nagy L.G."/>
            <person name="Floudas D."/>
            <person name="Copeland A."/>
            <person name="Barry K.W."/>
            <person name="Cichocki N."/>
            <person name="Veneault-Fourrey C."/>
            <person name="LaButti K."/>
            <person name="Lindquist E.A."/>
            <person name="Lipzen A."/>
            <person name="Lundell T."/>
            <person name="Morin E."/>
            <person name="Murat C."/>
            <person name="Sun H."/>
            <person name="Tunlid A."/>
            <person name="Henrissat B."/>
            <person name="Grigoriev I.V."/>
            <person name="Hibbett D.S."/>
            <person name="Martin F."/>
            <person name="Nordberg H.P."/>
            <person name="Cantor M.N."/>
            <person name="Hua S.X."/>
        </authorList>
    </citation>
    <scope>NUCLEOTIDE SEQUENCE [LARGE SCALE GENOMIC DNA]</scope>
    <source>
        <strain evidence="2 3">Foug A</strain>
    </source>
</reference>
<dbReference type="EMBL" id="KN822005">
    <property type="protein sequence ID" value="KIM70133.1"/>
    <property type="molecule type" value="Genomic_DNA"/>
</dbReference>
<keyword evidence="3" id="KW-1185">Reference proteome</keyword>
<proteinExistence type="predicted"/>
<keyword evidence="1" id="KW-0812">Transmembrane</keyword>